<evidence type="ECO:0000313" key="8">
    <source>
        <dbReference type="Proteomes" id="UP000177942"/>
    </source>
</evidence>
<gene>
    <name evidence="7" type="ORF">A3A16_02250</name>
</gene>
<dbReference type="EMBL" id="MHJJ01000006">
    <property type="protein sequence ID" value="OGY65863.1"/>
    <property type="molecule type" value="Genomic_DNA"/>
</dbReference>
<dbReference type="AlphaFoldDB" id="A0A1G1ZMH8"/>
<evidence type="ECO:0000256" key="3">
    <source>
        <dbReference type="ARBA" id="ARBA00023274"/>
    </source>
</evidence>
<proteinExistence type="inferred from homology"/>
<dbReference type="InterPro" id="IPR000456">
    <property type="entry name" value="Ribosomal_bL17"/>
</dbReference>
<dbReference type="GO" id="GO:0006412">
    <property type="term" value="P:translation"/>
    <property type="evidence" value="ECO:0007669"/>
    <property type="project" value="InterPro"/>
</dbReference>
<sequence>MRKFHRKRGPRRSFLKGLANNLILKEKIETTEARAKEIRSLVEKSVTLAKKQNLAGLRLLLSRLPKDAAQKLYYDLAPRYKERKGGYLRIIKEARARKRDGAPLATIEFIR</sequence>
<reference evidence="7 8" key="1">
    <citation type="journal article" date="2016" name="Nat. Commun.">
        <title>Thousands of microbial genomes shed light on interconnected biogeochemical processes in an aquifer system.</title>
        <authorList>
            <person name="Anantharaman K."/>
            <person name="Brown C.T."/>
            <person name="Hug L.A."/>
            <person name="Sharon I."/>
            <person name="Castelle C.J."/>
            <person name="Probst A.J."/>
            <person name="Thomas B.C."/>
            <person name="Singh A."/>
            <person name="Wilkins M.J."/>
            <person name="Karaoz U."/>
            <person name="Brodie E.L."/>
            <person name="Williams K.H."/>
            <person name="Hubbard S.S."/>
            <person name="Banfield J.F."/>
        </authorList>
    </citation>
    <scope>NUCLEOTIDE SEQUENCE [LARGE SCALE GENOMIC DNA]</scope>
</reference>
<protein>
    <recommendedName>
        <fullName evidence="4 6">50S ribosomal protein L17</fullName>
    </recommendedName>
</protein>
<evidence type="ECO:0000256" key="4">
    <source>
        <dbReference type="ARBA" id="ARBA00035494"/>
    </source>
</evidence>
<dbReference type="SUPFAM" id="SSF64263">
    <property type="entry name" value="Prokaryotic ribosomal protein L17"/>
    <property type="match status" value="1"/>
</dbReference>
<dbReference type="NCBIfam" id="TIGR00059">
    <property type="entry name" value="L17"/>
    <property type="match status" value="1"/>
</dbReference>
<dbReference type="Pfam" id="PF01196">
    <property type="entry name" value="Ribosomal_L17"/>
    <property type="match status" value="1"/>
</dbReference>
<dbReference type="GO" id="GO:0003735">
    <property type="term" value="F:structural constituent of ribosome"/>
    <property type="evidence" value="ECO:0007669"/>
    <property type="project" value="InterPro"/>
</dbReference>
<dbReference type="PANTHER" id="PTHR14413">
    <property type="entry name" value="RIBOSOMAL PROTEIN L17"/>
    <property type="match status" value="1"/>
</dbReference>
<evidence type="ECO:0000256" key="6">
    <source>
        <dbReference type="RuleBase" id="RU000661"/>
    </source>
</evidence>
<organism evidence="7 8">
    <name type="scientific">Candidatus Harrisonbacteria bacterium RIFCSPLOWO2_01_FULL_44_18</name>
    <dbReference type="NCBI Taxonomy" id="1798407"/>
    <lineage>
        <taxon>Bacteria</taxon>
        <taxon>Candidatus Harrisoniibacteriota</taxon>
    </lineage>
</organism>
<comment type="caution">
    <text evidence="7">The sequence shown here is derived from an EMBL/GenBank/DDBJ whole genome shotgun (WGS) entry which is preliminary data.</text>
</comment>
<dbReference type="PANTHER" id="PTHR14413:SF16">
    <property type="entry name" value="LARGE RIBOSOMAL SUBUNIT PROTEIN BL17M"/>
    <property type="match status" value="1"/>
</dbReference>
<dbReference type="GO" id="GO:0022625">
    <property type="term" value="C:cytosolic large ribosomal subunit"/>
    <property type="evidence" value="ECO:0007669"/>
    <property type="project" value="TreeGrafter"/>
</dbReference>
<name>A0A1G1ZMH8_9BACT</name>
<evidence type="ECO:0000313" key="7">
    <source>
        <dbReference type="EMBL" id="OGY65863.1"/>
    </source>
</evidence>
<evidence type="ECO:0000256" key="5">
    <source>
        <dbReference type="RuleBase" id="RU000660"/>
    </source>
</evidence>
<comment type="similarity">
    <text evidence="1 5">Belongs to the bacterial ribosomal protein bL17 family.</text>
</comment>
<dbReference type="InterPro" id="IPR036373">
    <property type="entry name" value="Ribosomal_bL17_sf"/>
</dbReference>
<accession>A0A1G1ZMH8</accession>
<dbReference type="Proteomes" id="UP000177942">
    <property type="component" value="Unassembled WGS sequence"/>
</dbReference>
<evidence type="ECO:0000256" key="1">
    <source>
        <dbReference type="ARBA" id="ARBA00008777"/>
    </source>
</evidence>
<evidence type="ECO:0000256" key="2">
    <source>
        <dbReference type="ARBA" id="ARBA00022980"/>
    </source>
</evidence>
<keyword evidence="3 5" id="KW-0687">Ribonucleoprotein</keyword>
<dbReference type="Gene3D" id="3.90.1030.10">
    <property type="entry name" value="Ribosomal protein L17"/>
    <property type="match status" value="1"/>
</dbReference>
<dbReference type="STRING" id="1798407.A3A16_02250"/>
<keyword evidence="2 5" id="KW-0689">Ribosomal protein</keyword>